<accession>E8K003</accession>
<evidence type="ECO:0000313" key="2">
    <source>
        <dbReference type="Proteomes" id="UP000002815"/>
    </source>
</evidence>
<reference evidence="1 2" key="1">
    <citation type="submission" date="2010-12" db="EMBL/GenBank/DDBJ databases">
        <authorList>
            <person name="Muzny D."/>
            <person name="Qin X."/>
            <person name="Deng J."/>
            <person name="Jiang H."/>
            <person name="Liu Y."/>
            <person name="Qu J."/>
            <person name="Song X.-Z."/>
            <person name="Zhang L."/>
            <person name="Thornton R."/>
            <person name="Coyle M."/>
            <person name="Francisco L."/>
            <person name="Jackson L."/>
            <person name="Javaid M."/>
            <person name="Korchina V."/>
            <person name="Kovar C."/>
            <person name="Mata R."/>
            <person name="Mathew T."/>
            <person name="Ngo R."/>
            <person name="Nguyen L."/>
            <person name="Nguyen N."/>
            <person name="Okwuonu G."/>
            <person name="Ongeri F."/>
            <person name="Pham C."/>
            <person name="Simmons D."/>
            <person name="Wilczek-Boney K."/>
            <person name="Hale W."/>
            <person name="Jakkamsetti A."/>
            <person name="Pham P."/>
            <person name="Ruth R."/>
            <person name="San Lucas F."/>
            <person name="Warren J."/>
            <person name="Zhang J."/>
            <person name="Zhao Z."/>
            <person name="Zhou C."/>
            <person name="Zhu D."/>
            <person name="Lee S."/>
            <person name="Bess C."/>
            <person name="Blankenburg K."/>
            <person name="Forbes L."/>
            <person name="Fu Q."/>
            <person name="Gubbala S."/>
            <person name="Hirani K."/>
            <person name="Jayaseelan J.C."/>
            <person name="Lara F."/>
            <person name="Munidasa M."/>
            <person name="Palculict T."/>
            <person name="Patil S."/>
            <person name="Pu L.-L."/>
            <person name="Saada N."/>
            <person name="Tang L."/>
            <person name="Weissenberger G."/>
            <person name="Zhu Y."/>
            <person name="Hemphill L."/>
            <person name="Shang Y."/>
            <person name="Youmans B."/>
            <person name="Ayvaz T."/>
            <person name="Ross M."/>
            <person name="Santibanez J."/>
            <person name="Aqrawi P."/>
            <person name="Gross S."/>
            <person name="Joshi V."/>
            <person name="Fowler G."/>
            <person name="Nazareth L."/>
            <person name="Reid J."/>
            <person name="Worley K."/>
            <person name="Petrosino J."/>
            <person name="Highlander S."/>
            <person name="Gibbs R."/>
        </authorList>
    </citation>
    <scope>NUCLEOTIDE SEQUENCE [LARGE SCALE GENOMIC DNA]</scope>
    <source>
        <strain evidence="1 2">ATCC 700779</strain>
    </source>
</reference>
<proteinExistence type="predicted"/>
<protein>
    <submittedName>
        <fullName evidence="1">Uncharacterized protein</fullName>
    </submittedName>
</protein>
<organism evidence="1 2">
    <name type="scientific">Streptococcus infantis ATCC 700779</name>
    <dbReference type="NCBI Taxonomy" id="889204"/>
    <lineage>
        <taxon>Bacteria</taxon>
        <taxon>Bacillati</taxon>
        <taxon>Bacillota</taxon>
        <taxon>Bacilli</taxon>
        <taxon>Lactobacillales</taxon>
        <taxon>Streptococcaceae</taxon>
        <taxon>Streptococcus</taxon>
    </lineage>
</organism>
<evidence type="ECO:0000313" key="1">
    <source>
        <dbReference type="EMBL" id="EFX36809.1"/>
    </source>
</evidence>
<dbReference type="AlphaFoldDB" id="E8K003"/>
<dbReference type="EMBL" id="AEVD01000006">
    <property type="protein sequence ID" value="EFX36809.1"/>
    <property type="molecule type" value="Genomic_DNA"/>
</dbReference>
<name>E8K003_9STRE</name>
<dbReference type="HOGENOM" id="CLU_1843994_0_0_9"/>
<gene>
    <name evidence="1" type="ORF">HMPREF9423_0816</name>
</gene>
<sequence length="139" mass="15986">MIKESEKKALSLKLLSLPKDDYQASTEFSENTSYELSTIALHGLKYQVVLKFPFCHFYQIIARDLFNAFHQIPQFQDLESPICKLETSSLITEVIHRAGGVFAEEDLVHFRICAKNLVIDLVFYKNEESDIRIEEVGQA</sequence>
<dbReference type="PATRIC" id="fig|889204.5.peg.1573"/>
<keyword evidence="2" id="KW-1185">Reference proteome</keyword>
<dbReference type="GeneID" id="29747964"/>
<dbReference type="Proteomes" id="UP000002815">
    <property type="component" value="Unassembled WGS sequence"/>
</dbReference>
<dbReference type="RefSeq" id="WP_006148489.1">
    <property type="nucleotide sequence ID" value="NZ_AJTA01000044.1"/>
</dbReference>
<comment type="caution">
    <text evidence="1">The sequence shown here is derived from an EMBL/GenBank/DDBJ whole genome shotgun (WGS) entry which is preliminary data.</text>
</comment>